<evidence type="ECO:0000313" key="2">
    <source>
        <dbReference type="EMBL" id="OGC56317.1"/>
    </source>
</evidence>
<dbReference type="GO" id="GO:0004519">
    <property type="term" value="F:endonuclease activity"/>
    <property type="evidence" value="ECO:0007669"/>
    <property type="project" value="InterPro"/>
</dbReference>
<protein>
    <recommendedName>
        <fullName evidence="1">Homing endonuclease LAGLIDADG domain-containing protein</fullName>
    </recommendedName>
</protein>
<evidence type="ECO:0000259" key="1">
    <source>
        <dbReference type="Pfam" id="PF00961"/>
    </source>
</evidence>
<dbReference type="InterPro" id="IPR004860">
    <property type="entry name" value="LAGLIDADG_dom"/>
</dbReference>
<reference evidence="2 3" key="1">
    <citation type="journal article" date="2016" name="Nat. Commun.">
        <title>Thousands of microbial genomes shed light on interconnected biogeochemical processes in an aquifer system.</title>
        <authorList>
            <person name="Anantharaman K."/>
            <person name="Brown C.T."/>
            <person name="Hug L.A."/>
            <person name="Sharon I."/>
            <person name="Castelle C.J."/>
            <person name="Probst A.J."/>
            <person name="Thomas B.C."/>
            <person name="Singh A."/>
            <person name="Wilkins M.J."/>
            <person name="Karaoz U."/>
            <person name="Brodie E.L."/>
            <person name="Williams K.H."/>
            <person name="Hubbard S.S."/>
            <person name="Banfield J.F."/>
        </authorList>
    </citation>
    <scope>NUCLEOTIDE SEQUENCE [LARGE SCALE GENOMIC DNA]</scope>
</reference>
<feature type="domain" description="Homing endonuclease LAGLIDADG" evidence="1">
    <location>
        <begin position="16"/>
        <end position="131"/>
    </location>
</feature>
<dbReference type="PANTHER" id="PTHR36181:SF2">
    <property type="entry name" value="INTRON-ENCODED ENDONUCLEASE AI3-RELATED"/>
    <property type="match status" value="1"/>
</dbReference>
<evidence type="ECO:0000313" key="3">
    <source>
        <dbReference type="Proteomes" id="UP000178346"/>
    </source>
</evidence>
<dbReference type="Pfam" id="PF00961">
    <property type="entry name" value="LAGLIDADG_1"/>
    <property type="match status" value="1"/>
</dbReference>
<accession>A0A1F4VGF9</accession>
<organism evidence="2 3">
    <name type="scientific">candidate division WWE3 bacterium RIFCSPLOWO2_01_FULL_41_9</name>
    <dbReference type="NCBI Taxonomy" id="1802626"/>
    <lineage>
        <taxon>Bacteria</taxon>
        <taxon>Katanobacteria</taxon>
    </lineage>
</organism>
<gene>
    <name evidence="2" type="ORF">A2976_00020</name>
</gene>
<dbReference type="InterPro" id="IPR027434">
    <property type="entry name" value="Homing_endonucl"/>
</dbReference>
<proteinExistence type="predicted"/>
<dbReference type="AlphaFoldDB" id="A0A1F4VGF9"/>
<dbReference type="EMBL" id="MEVJ01000052">
    <property type="protein sequence ID" value="OGC56317.1"/>
    <property type="molecule type" value="Genomic_DNA"/>
</dbReference>
<name>A0A1F4VGF9_UNCKA</name>
<dbReference type="InterPro" id="IPR051289">
    <property type="entry name" value="LAGLIDADG_Endonuclease"/>
</dbReference>
<dbReference type="Gene3D" id="3.10.28.10">
    <property type="entry name" value="Homing endonucleases"/>
    <property type="match status" value="1"/>
</dbReference>
<dbReference type="PANTHER" id="PTHR36181">
    <property type="entry name" value="INTRON-ENCODED ENDONUCLEASE AI3-RELATED"/>
    <property type="match status" value="1"/>
</dbReference>
<comment type="caution">
    <text evidence="2">The sequence shown here is derived from an EMBL/GenBank/DDBJ whole genome shotgun (WGS) entry which is preliminary data.</text>
</comment>
<dbReference type="SUPFAM" id="SSF55608">
    <property type="entry name" value="Homing endonucleases"/>
    <property type="match status" value="1"/>
</dbReference>
<dbReference type="Proteomes" id="UP000178346">
    <property type="component" value="Unassembled WGS sequence"/>
</dbReference>
<sequence length="173" mass="20566">MSRADNQQERLFIGWIIGFVDGEGCFSINFVKQPDRKEKTRIRKGYKTGFQIAYDFTVVQSAGSIRVLKQLKGYFKVGGIYINRRHDNHREDLYRYCVRKKDDLINVIIPFFKKYQLQTSKRKDFELFVKCMDYIDKEKHLTKSGAVQIAKFAERMNHKKSRAEIIRILRNQT</sequence>